<sequence length="85" mass="9880">MDTSQIDKQRITRIRTAILHYVTTHADACDSTEGIYSWWIDWQGEVESMLLTRQALEQLEAEGVMQRLKAGGRDLWRLSRNDTRG</sequence>
<name>A0ABR7A6Z1_9BURK</name>
<accession>A0ABR7A6Z1</accession>
<evidence type="ECO:0000313" key="2">
    <source>
        <dbReference type="Proteomes" id="UP000654304"/>
    </source>
</evidence>
<keyword evidence="2" id="KW-1185">Reference proteome</keyword>
<evidence type="ECO:0000313" key="1">
    <source>
        <dbReference type="EMBL" id="MBC3932589.1"/>
    </source>
</evidence>
<reference evidence="1 2" key="1">
    <citation type="submission" date="2020-08" db="EMBL/GenBank/DDBJ databases">
        <title>Novel species isolated from subtropical streams in China.</title>
        <authorList>
            <person name="Lu H."/>
        </authorList>
    </citation>
    <scope>NUCLEOTIDE SEQUENCE [LARGE SCALE GENOMIC DNA]</scope>
    <source>
        <strain evidence="1 2">CY22W</strain>
    </source>
</reference>
<organism evidence="1 2">
    <name type="scientific">Undibacterium curvum</name>
    <dbReference type="NCBI Taxonomy" id="2762294"/>
    <lineage>
        <taxon>Bacteria</taxon>
        <taxon>Pseudomonadati</taxon>
        <taxon>Pseudomonadota</taxon>
        <taxon>Betaproteobacteria</taxon>
        <taxon>Burkholderiales</taxon>
        <taxon>Oxalobacteraceae</taxon>
        <taxon>Undibacterium</taxon>
    </lineage>
</organism>
<dbReference type="Proteomes" id="UP000654304">
    <property type="component" value="Unassembled WGS sequence"/>
</dbReference>
<gene>
    <name evidence="1" type="ORF">H8K43_12950</name>
</gene>
<protein>
    <submittedName>
        <fullName evidence="1">Uncharacterized protein</fullName>
    </submittedName>
</protein>
<dbReference type="EMBL" id="JACOGD010000006">
    <property type="protein sequence ID" value="MBC3932589.1"/>
    <property type="molecule type" value="Genomic_DNA"/>
</dbReference>
<comment type="caution">
    <text evidence="1">The sequence shown here is derived from an EMBL/GenBank/DDBJ whole genome shotgun (WGS) entry which is preliminary data.</text>
</comment>
<dbReference type="RefSeq" id="WP_186904224.1">
    <property type="nucleotide sequence ID" value="NZ_JACOGD010000006.1"/>
</dbReference>
<proteinExistence type="predicted"/>